<dbReference type="SMART" id="SM00091">
    <property type="entry name" value="PAS"/>
    <property type="match status" value="1"/>
</dbReference>
<evidence type="ECO:0000259" key="4">
    <source>
        <dbReference type="PROSITE" id="PS50112"/>
    </source>
</evidence>
<dbReference type="CDD" id="cd00130">
    <property type="entry name" value="PAS"/>
    <property type="match status" value="1"/>
</dbReference>
<organism evidence="6 7">
    <name type="scientific">Spiribacter curvatus</name>
    <dbReference type="NCBI Taxonomy" id="1335757"/>
    <lineage>
        <taxon>Bacteria</taxon>
        <taxon>Pseudomonadati</taxon>
        <taxon>Pseudomonadota</taxon>
        <taxon>Gammaproteobacteria</taxon>
        <taxon>Chromatiales</taxon>
        <taxon>Ectothiorhodospiraceae</taxon>
        <taxon>Spiribacter</taxon>
    </lineage>
</organism>
<evidence type="ECO:0000313" key="6">
    <source>
        <dbReference type="EMBL" id="AGY92811.1"/>
    </source>
</evidence>
<dbReference type="KEGG" id="spiu:SPICUR_09460"/>
<keyword evidence="3" id="KW-0157">Chromophore</keyword>
<reference evidence="6 7" key="1">
    <citation type="journal article" date="2013" name="BMC Genomics">
        <title>Genomes of "Spiribacter", a streamlined, successful halophilic bacterium.</title>
        <authorList>
            <person name="Lopez-Perez M."/>
            <person name="Ghai R."/>
            <person name="Leon M.J."/>
            <person name="Rodriguez-Olmos A."/>
            <person name="Copa-Patino J.L."/>
            <person name="Soliveri J."/>
            <person name="Sanchez-Porro C."/>
            <person name="Ventosa A."/>
            <person name="Rodriguez-Valera F."/>
        </authorList>
    </citation>
    <scope>NUCLEOTIDE SEQUENCE [LARGE SCALE GENOMIC DNA]</scope>
    <source>
        <strain evidence="6 7">UAH-SP71</strain>
    </source>
</reference>
<sequence>MEFTPEKDTGLIPNVLTQILDTCVNGITLSDPDQPDNPIVFANKVFEDMTGYEQDEIIGRNCRFLHGDDRDQPGLESIREAMRTGSRVEVVLRNYRKSGELFHNQLTVQPLRDENGQLIYYLGVQYDITPIVTAREEADRMAALFEKGEDSTPS</sequence>
<name>U5T679_9GAMM</name>
<dbReference type="AlphaFoldDB" id="U5T679"/>
<keyword evidence="1" id="KW-0285">Flavoprotein</keyword>
<dbReference type="PROSITE" id="PS50112">
    <property type="entry name" value="PAS"/>
    <property type="match status" value="1"/>
</dbReference>
<dbReference type="PROSITE" id="PS50113">
    <property type="entry name" value="PAC"/>
    <property type="match status" value="1"/>
</dbReference>
<dbReference type="Pfam" id="PF13426">
    <property type="entry name" value="PAS_9"/>
    <property type="match status" value="1"/>
</dbReference>
<evidence type="ECO:0000256" key="1">
    <source>
        <dbReference type="ARBA" id="ARBA00022630"/>
    </source>
</evidence>
<evidence type="ECO:0000313" key="7">
    <source>
        <dbReference type="Proteomes" id="UP000017640"/>
    </source>
</evidence>
<dbReference type="PANTHER" id="PTHR47429:SF2">
    <property type="entry name" value="PROTEIN TWIN LOV 1"/>
    <property type="match status" value="1"/>
</dbReference>
<gene>
    <name evidence="6" type="ORF">SPICUR_09460</name>
</gene>
<dbReference type="InterPro" id="IPR001610">
    <property type="entry name" value="PAC"/>
</dbReference>
<dbReference type="InterPro" id="IPR000014">
    <property type="entry name" value="PAS"/>
</dbReference>
<protein>
    <recommendedName>
        <fullName evidence="8">PAS sensor protein</fullName>
    </recommendedName>
</protein>
<dbReference type="HOGENOM" id="CLU_080231_3_0_6"/>
<evidence type="ECO:0000259" key="5">
    <source>
        <dbReference type="PROSITE" id="PS50113"/>
    </source>
</evidence>
<keyword evidence="7" id="KW-1185">Reference proteome</keyword>
<dbReference type="InterPro" id="IPR000700">
    <property type="entry name" value="PAS-assoc_C"/>
</dbReference>
<proteinExistence type="predicted"/>
<dbReference type="EMBL" id="CP005990">
    <property type="protein sequence ID" value="AGY92811.1"/>
    <property type="molecule type" value="Genomic_DNA"/>
</dbReference>
<feature type="domain" description="PAS" evidence="4">
    <location>
        <begin position="12"/>
        <end position="85"/>
    </location>
</feature>
<evidence type="ECO:0000256" key="2">
    <source>
        <dbReference type="ARBA" id="ARBA00022643"/>
    </source>
</evidence>
<dbReference type="OrthoDB" id="7991996at2"/>
<dbReference type="Proteomes" id="UP000017640">
    <property type="component" value="Chromosome"/>
</dbReference>
<evidence type="ECO:0000256" key="3">
    <source>
        <dbReference type="ARBA" id="ARBA00022991"/>
    </source>
</evidence>
<feature type="domain" description="PAC" evidence="5">
    <location>
        <begin position="86"/>
        <end position="140"/>
    </location>
</feature>
<evidence type="ECO:0008006" key="8">
    <source>
        <dbReference type="Google" id="ProtNLM"/>
    </source>
</evidence>
<accession>U5T679</accession>
<keyword evidence="2" id="KW-0288">FMN</keyword>
<dbReference type="eggNOG" id="COG3829">
    <property type="taxonomic scope" value="Bacteria"/>
</dbReference>
<dbReference type="PANTHER" id="PTHR47429">
    <property type="entry name" value="PROTEIN TWIN LOV 1"/>
    <property type="match status" value="1"/>
</dbReference>
<dbReference type="STRING" id="1335757.SPICUR_09460"/>
<dbReference type="RefSeq" id="WP_023368384.1">
    <property type="nucleotide sequence ID" value="NC_022664.1"/>
</dbReference>
<dbReference type="SUPFAM" id="SSF55785">
    <property type="entry name" value="PYP-like sensor domain (PAS domain)"/>
    <property type="match status" value="1"/>
</dbReference>
<dbReference type="SMART" id="SM00086">
    <property type="entry name" value="PAC"/>
    <property type="match status" value="1"/>
</dbReference>
<dbReference type="NCBIfam" id="TIGR00229">
    <property type="entry name" value="sensory_box"/>
    <property type="match status" value="1"/>
</dbReference>
<dbReference type="InterPro" id="IPR035965">
    <property type="entry name" value="PAS-like_dom_sf"/>
</dbReference>
<dbReference type="Gene3D" id="3.30.450.20">
    <property type="entry name" value="PAS domain"/>
    <property type="match status" value="1"/>
</dbReference>